<proteinExistence type="predicted"/>
<gene>
    <name evidence="1" type="ORF">D3795_10665</name>
</gene>
<organism evidence="1 2">
    <name type="scientific">Pseudidiomarina andamanensis</name>
    <dbReference type="NCBI Taxonomy" id="1940690"/>
    <lineage>
        <taxon>Bacteria</taxon>
        <taxon>Pseudomonadati</taxon>
        <taxon>Pseudomonadota</taxon>
        <taxon>Gammaproteobacteria</taxon>
        <taxon>Alteromonadales</taxon>
        <taxon>Idiomarinaceae</taxon>
        <taxon>Pseudidiomarina</taxon>
    </lineage>
</organism>
<dbReference type="EMBL" id="CP032551">
    <property type="protein sequence ID" value="QGT96588.1"/>
    <property type="molecule type" value="Genomic_DNA"/>
</dbReference>
<dbReference type="AlphaFoldDB" id="A0AA92EVB2"/>
<reference evidence="1 2" key="1">
    <citation type="submission" date="2018-09" db="EMBL/GenBank/DDBJ databases">
        <title>Whole genome sequencing of Idiomarina andamanensis W-5T (LMG 29773T= JCM 31645T).</title>
        <authorList>
            <person name="Das S.K."/>
        </authorList>
    </citation>
    <scope>NUCLEOTIDE SEQUENCE [LARGE SCALE GENOMIC DNA]</scope>
    <source>
        <strain evidence="1 2">W-5T</strain>
    </source>
</reference>
<name>A0AA92EVB2_9GAMM</name>
<dbReference type="KEGG" id="panm:D3795_10665"/>
<sequence>MQKIIHDSFRPNFSFTRVVEISQNNGEFVTADTSKQVIFANTGSNTLRYPLQQGITNFMTQYVIYFSQMIKIKNQ</sequence>
<keyword evidence="2" id="KW-1185">Reference proteome</keyword>
<evidence type="ECO:0000313" key="1">
    <source>
        <dbReference type="EMBL" id="QGT96588.1"/>
    </source>
</evidence>
<dbReference type="Proteomes" id="UP000427820">
    <property type="component" value="Chromosome"/>
</dbReference>
<accession>A0AA92EVB2</accession>
<protein>
    <submittedName>
        <fullName evidence="1">Uncharacterized protein</fullName>
    </submittedName>
</protein>
<evidence type="ECO:0000313" key="2">
    <source>
        <dbReference type="Proteomes" id="UP000427820"/>
    </source>
</evidence>